<dbReference type="FunFam" id="3.20.20.80:FF:000063">
    <property type="entry name" value="Beta-hexosaminidase"/>
    <property type="match status" value="1"/>
</dbReference>
<dbReference type="GO" id="GO:0016231">
    <property type="term" value="F:beta-N-acetylglucosaminidase activity"/>
    <property type="evidence" value="ECO:0007669"/>
    <property type="project" value="TreeGrafter"/>
</dbReference>
<evidence type="ECO:0000256" key="1">
    <source>
        <dbReference type="ARBA" id="ARBA00001231"/>
    </source>
</evidence>
<keyword evidence="13" id="KW-1185">Reference proteome</keyword>
<evidence type="ECO:0000256" key="2">
    <source>
        <dbReference type="ARBA" id="ARBA00006285"/>
    </source>
</evidence>
<proteinExistence type="inferred from homology"/>
<dbReference type="GO" id="GO:0005886">
    <property type="term" value="C:plasma membrane"/>
    <property type="evidence" value="ECO:0007669"/>
    <property type="project" value="TreeGrafter"/>
</dbReference>
<keyword evidence="3 9" id="KW-0732">Signal</keyword>
<name>A0A9J6BZ71_POLVA</name>
<dbReference type="SUPFAM" id="SSF55545">
    <property type="entry name" value="beta-N-acetylhexosaminidase-like domain"/>
    <property type="match status" value="1"/>
</dbReference>
<dbReference type="InterPro" id="IPR017853">
    <property type="entry name" value="GH"/>
</dbReference>
<dbReference type="Pfam" id="PF00728">
    <property type="entry name" value="Glyco_hydro_20"/>
    <property type="match status" value="1"/>
</dbReference>
<evidence type="ECO:0000256" key="4">
    <source>
        <dbReference type="ARBA" id="ARBA00022801"/>
    </source>
</evidence>
<comment type="similarity">
    <text evidence="2 7">Belongs to the glycosyl hydrolase 20 family.</text>
</comment>
<evidence type="ECO:0000256" key="6">
    <source>
        <dbReference type="ARBA" id="ARBA00023295"/>
    </source>
</evidence>
<evidence type="ECO:0000313" key="12">
    <source>
        <dbReference type="EMBL" id="KAG5675281.1"/>
    </source>
</evidence>
<evidence type="ECO:0000313" key="13">
    <source>
        <dbReference type="Proteomes" id="UP001107558"/>
    </source>
</evidence>
<dbReference type="SUPFAM" id="SSF51445">
    <property type="entry name" value="(Trans)glycosidases"/>
    <property type="match status" value="1"/>
</dbReference>
<dbReference type="InterPro" id="IPR029018">
    <property type="entry name" value="Hex-like_dom2"/>
</dbReference>
<evidence type="ECO:0000256" key="5">
    <source>
        <dbReference type="ARBA" id="ARBA00023180"/>
    </source>
</evidence>
<keyword evidence="5" id="KW-0325">Glycoprotein</keyword>
<comment type="catalytic activity">
    <reaction evidence="1 7">
        <text>Hydrolysis of terminal non-reducing N-acetyl-D-hexosamine residues in N-acetyl-beta-D-hexosaminides.</text>
        <dbReference type="EC" id="3.2.1.52"/>
    </reaction>
</comment>
<reference evidence="12" key="1">
    <citation type="submission" date="2021-03" db="EMBL/GenBank/DDBJ databases">
        <title>Chromosome level genome of the anhydrobiotic midge Polypedilum vanderplanki.</title>
        <authorList>
            <person name="Yoshida Y."/>
            <person name="Kikawada T."/>
            <person name="Gusev O."/>
        </authorList>
    </citation>
    <scope>NUCLEOTIDE SEQUENCE</scope>
    <source>
        <strain evidence="12">NIAS01</strain>
        <tissue evidence="12">Whole body or cell culture</tissue>
    </source>
</reference>
<dbReference type="Gene3D" id="3.20.20.80">
    <property type="entry name" value="Glycosidases"/>
    <property type="match status" value="1"/>
</dbReference>
<keyword evidence="6 7" id="KW-0326">Glycosidase</keyword>
<gene>
    <name evidence="12" type="ORF">PVAND_005195</name>
</gene>
<dbReference type="CDD" id="cd06562">
    <property type="entry name" value="GH20_HexA_HexB-like"/>
    <property type="match status" value="1"/>
</dbReference>
<evidence type="ECO:0000259" key="10">
    <source>
        <dbReference type="Pfam" id="PF00728"/>
    </source>
</evidence>
<dbReference type="Gene3D" id="3.30.379.10">
    <property type="entry name" value="Chitobiase/beta-hexosaminidase domain 2-like"/>
    <property type="match status" value="1"/>
</dbReference>
<sequence>MLKALILQVIVLIGSSLSYQINGKWYCRNNMDCLPWESKNTETLPKIYETQNLCRLMCGKFRGLWPQVTRICNIEKSVNPVNFELITFDYPNDNENIKDFYEQVTLLFKRNLIEECGKSCSMQSNNSLHIRISVVDKSLMLNSLTDESYRLNISTMTDNEITVQISAKTIFGTRHALETLSQLMVKTVDDNDQNGLLIVSSADILDKPFYQHRGLLIDTARHFISIASLMKILDGMSANKMNVFHWHITDSQSFPMEIKRRPEMHGNGAFSKDKVYFKSDIDKIVQYAKYRGIRVIFELDAPAHAGKGWEWGEKSGLGKLAVCVDDQPWRKSCIQPNCGQLNPSNENLYSVLHDIYQDIRDYKEKNEFIHMGGDEVFVKCWNNTKEITDYMATKNYDRNNVIGFLQLWSEFQGKALNIWDNITDEKESIVMWSSELTLPENIEKFLPKERYIIQTWIPNNSDIPQKLLDKGYRLIMTTKNAWYFDHGFWGNTKYYNWKTVYANTLPRNELVLGGEVCMWSEYLDEHSIEMKIFPRLNAAAERLWANPKTDLNAVESRFYRQRERIVAKGIQADAILTEYCTLFEGECRG</sequence>
<dbReference type="Pfam" id="PF14845">
    <property type="entry name" value="Glycohydro_20b2"/>
    <property type="match status" value="1"/>
</dbReference>
<feature type="active site" description="Proton donor" evidence="8">
    <location>
        <position position="375"/>
    </location>
</feature>
<evidence type="ECO:0000256" key="9">
    <source>
        <dbReference type="SAM" id="SignalP"/>
    </source>
</evidence>
<dbReference type="InterPro" id="IPR029019">
    <property type="entry name" value="HEX_eukaryotic_N"/>
</dbReference>
<dbReference type="EMBL" id="JADBJN010000002">
    <property type="protein sequence ID" value="KAG5675281.1"/>
    <property type="molecule type" value="Genomic_DNA"/>
</dbReference>
<organism evidence="12 13">
    <name type="scientific">Polypedilum vanderplanki</name>
    <name type="common">Sleeping chironomid midge</name>
    <dbReference type="NCBI Taxonomy" id="319348"/>
    <lineage>
        <taxon>Eukaryota</taxon>
        <taxon>Metazoa</taxon>
        <taxon>Ecdysozoa</taxon>
        <taxon>Arthropoda</taxon>
        <taxon>Hexapoda</taxon>
        <taxon>Insecta</taxon>
        <taxon>Pterygota</taxon>
        <taxon>Neoptera</taxon>
        <taxon>Endopterygota</taxon>
        <taxon>Diptera</taxon>
        <taxon>Nematocera</taxon>
        <taxon>Chironomoidea</taxon>
        <taxon>Chironomidae</taxon>
        <taxon>Chironominae</taxon>
        <taxon>Polypedilum</taxon>
        <taxon>Polypedilum</taxon>
    </lineage>
</organism>
<dbReference type="InterPro" id="IPR015883">
    <property type="entry name" value="Glyco_hydro_20_cat"/>
</dbReference>
<feature type="domain" description="Glycoside hydrolase family 20 catalytic" evidence="10">
    <location>
        <begin position="210"/>
        <end position="546"/>
    </location>
</feature>
<dbReference type="PANTHER" id="PTHR22600">
    <property type="entry name" value="BETA-HEXOSAMINIDASE"/>
    <property type="match status" value="1"/>
</dbReference>
<accession>A0A9J6BZ71</accession>
<dbReference type="Proteomes" id="UP001107558">
    <property type="component" value="Chromosome 2"/>
</dbReference>
<dbReference type="PIRSF" id="PIRSF001093">
    <property type="entry name" value="B-hxosamndse_ab_euk"/>
    <property type="match status" value="1"/>
</dbReference>
<protein>
    <recommendedName>
        <fullName evidence="7">Beta-hexosaminidase</fullName>
        <ecNumber evidence="7">3.2.1.52</ecNumber>
    </recommendedName>
</protein>
<dbReference type="AlphaFoldDB" id="A0A9J6BZ71"/>
<evidence type="ECO:0000256" key="8">
    <source>
        <dbReference type="PIRSR" id="PIRSR001093-1"/>
    </source>
</evidence>
<dbReference type="GO" id="GO:0030203">
    <property type="term" value="P:glycosaminoglycan metabolic process"/>
    <property type="evidence" value="ECO:0007669"/>
    <property type="project" value="TreeGrafter"/>
</dbReference>
<dbReference type="EC" id="3.2.1.52" evidence="7"/>
<keyword evidence="4 7" id="KW-0378">Hydrolase</keyword>
<evidence type="ECO:0000259" key="11">
    <source>
        <dbReference type="Pfam" id="PF14845"/>
    </source>
</evidence>
<feature type="chain" id="PRO_5039950458" description="Beta-hexosaminidase" evidence="9">
    <location>
        <begin position="19"/>
        <end position="589"/>
    </location>
</feature>
<dbReference type="PANTHER" id="PTHR22600:SF42">
    <property type="entry name" value="BETA-N-ACETYLHEXOSAMINIDASE"/>
    <property type="match status" value="1"/>
</dbReference>
<evidence type="ECO:0000256" key="7">
    <source>
        <dbReference type="PIRNR" id="PIRNR001093"/>
    </source>
</evidence>
<dbReference type="OrthoDB" id="428480at2759"/>
<feature type="domain" description="Beta-hexosaminidase eukaryotic type N-terminal" evidence="11">
    <location>
        <begin position="122"/>
        <end position="183"/>
    </location>
</feature>
<feature type="signal peptide" evidence="9">
    <location>
        <begin position="1"/>
        <end position="18"/>
    </location>
</feature>
<dbReference type="GO" id="GO:0005975">
    <property type="term" value="P:carbohydrate metabolic process"/>
    <property type="evidence" value="ECO:0007669"/>
    <property type="project" value="InterPro"/>
</dbReference>
<comment type="caution">
    <text evidence="12">The sequence shown here is derived from an EMBL/GenBank/DDBJ whole genome shotgun (WGS) entry which is preliminary data.</text>
</comment>
<dbReference type="PRINTS" id="PR00738">
    <property type="entry name" value="GLHYDRLASE20"/>
</dbReference>
<evidence type="ECO:0000256" key="3">
    <source>
        <dbReference type="ARBA" id="ARBA00022729"/>
    </source>
</evidence>
<dbReference type="InterPro" id="IPR025705">
    <property type="entry name" value="Beta_hexosaminidase_sua/sub"/>
</dbReference>